<sequence length="258" mass="30179">MTVTKENYFALETDKEYMSVSLFKSFIKCEAKTMAKLNGEWEEENKDAILLGSYVHAWSEGTLEEFKKDHPEMYSTRGATKGQLKAPFQIADKMITTLKDDKLVQEAREGQKEVIQTAELFGVPWKVMFDIYNPDRKAIVDIKTIRNIHSKFSGNENFIIHYDYLLQMAVYCKIDRINRKAEDYFQPHIIAVSREDIPDKAVIFLGTDFIRDKLLEVEMLIDHIKAVWKGKEEPVRCEECDYCRATKKLDKVLFYMDL</sequence>
<evidence type="ECO:0000313" key="3">
    <source>
        <dbReference type="EMBL" id="EDK32471.1"/>
    </source>
</evidence>
<evidence type="ECO:0000313" key="4">
    <source>
        <dbReference type="Proteomes" id="UP000002411"/>
    </source>
</evidence>
<dbReference type="GO" id="GO:0016787">
    <property type="term" value="F:hydrolase activity"/>
    <property type="evidence" value="ECO:0007669"/>
    <property type="project" value="UniProtKB-KW"/>
</dbReference>
<gene>
    <name evidence="3" type="ordered locus">CKL_0417</name>
</gene>
<dbReference type="KEGG" id="ckl:CKL_0417"/>
<organism evidence="3 4">
    <name type="scientific">Clostridium kluyveri (strain ATCC 8527 / DSM 555 / NBRC 12016 / NCIMB 10680 / K1)</name>
    <dbReference type="NCBI Taxonomy" id="431943"/>
    <lineage>
        <taxon>Bacteria</taxon>
        <taxon>Bacillati</taxon>
        <taxon>Bacillota</taxon>
        <taxon>Clostridia</taxon>
        <taxon>Eubacteriales</taxon>
        <taxon>Clostridiaceae</taxon>
        <taxon>Clostridium</taxon>
    </lineage>
</organism>
<dbReference type="InterPro" id="IPR024432">
    <property type="entry name" value="Put_RecE_PDDEXK-like_dom"/>
</dbReference>
<protein>
    <submittedName>
        <fullName evidence="3">Phage-related protein</fullName>
    </submittedName>
</protein>
<dbReference type="Proteomes" id="UP000002411">
    <property type="component" value="Chromosome"/>
</dbReference>
<dbReference type="HOGENOM" id="CLU_1052538_0_0_9"/>
<name>A5N590_CLOK5</name>
<dbReference type="STRING" id="431943.CKL_0417"/>
<reference evidence="3 4" key="1">
    <citation type="journal article" date="2008" name="Proc. Natl. Acad. Sci. U.S.A.">
        <title>The genome of Clostridium kluyveri, a strict anaerobe with unique metabolic features.</title>
        <authorList>
            <person name="Seedorf H."/>
            <person name="Fricke W.F."/>
            <person name="Veith B."/>
            <person name="Brueggemann H."/>
            <person name="Liesegang H."/>
            <person name="Strittmatter A."/>
            <person name="Miethke M."/>
            <person name="Buckel W."/>
            <person name="Hinderberger J."/>
            <person name="Li F."/>
            <person name="Hagemeier C."/>
            <person name="Thauer R.K."/>
            <person name="Gottschalk G."/>
        </authorList>
    </citation>
    <scope>NUCLEOTIDE SEQUENCE [LARGE SCALE GENOMIC DNA]</scope>
    <source>
        <strain evidence="4">ATCC 8527 / DSM 555 / NCIMB 10680</strain>
    </source>
</reference>
<keyword evidence="4" id="KW-1185">Reference proteome</keyword>
<dbReference type="Gene3D" id="3.90.320.10">
    <property type="match status" value="1"/>
</dbReference>
<evidence type="ECO:0000259" key="2">
    <source>
        <dbReference type="Pfam" id="PF12684"/>
    </source>
</evidence>
<evidence type="ECO:0000256" key="1">
    <source>
        <dbReference type="ARBA" id="ARBA00022801"/>
    </source>
</evidence>
<keyword evidence="1" id="KW-0378">Hydrolase</keyword>
<dbReference type="RefSeq" id="WP_011988986.1">
    <property type="nucleotide sequence ID" value="NC_009706.1"/>
</dbReference>
<dbReference type="eggNOG" id="COG1074">
    <property type="taxonomic scope" value="Bacteria"/>
</dbReference>
<dbReference type="EMBL" id="CP000673">
    <property type="protein sequence ID" value="EDK32471.1"/>
    <property type="molecule type" value="Genomic_DNA"/>
</dbReference>
<dbReference type="AlphaFoldDB" id="A5N590"/>
<accession>A5N590</accession>
<dbReference type="InterPro" id="IPR011604">
    <property type="entry name" value="PDDEXK-like_dom_sf"/>
</dbReference>
<feature type="domain" description="Putative exodeoxyribonuclease 8 PDDEXK-like" evidence="2">
    <location>
        <begin position="19"/>
        <end position="246"/>
    </location>
</feature>
<dbReference type="Pfam" id="PF12684">
    <property type="entry name" value="DUF3799"/>
    <property type="match status" value="1"/>
</dbReference>
<proteinExistence type="predicted"/>